<dbReference type="EMBL" id="UINC01214095">
    <property type="protein sequence ID" value="SVE39168.1"/>
    <property type="molecule type" value="Genomic_DNA"/>
</dbReference>
<feature type="transmembrane region" description="Helical" evidence="1">
    <location>
        <begin position="6"/>
        <end position="30"/>
    </location>
</feature>
<reference evidence="2" key="1">
    <citation type="submission" date="2018-05" db="EMBL/GenBank/DDBJ databases">
        <authorList>
            <person name="Lanie J.A."/>
            <person name="Ng W.-L."/>
            <person name="Kazmierczak K.M."/>
            <person name="Andrzejewski T.M."/>
            <person name="Davidsen T.M."/>
            <person name="Wayne K.J."/>
            <person name="Tettelin H."/>
            <person name="Glass J.I."/>
            <person name="Rusch D."/>
            <person name="Podicherti R."/>
            <person name="Tsui H.-C.T."/>
            <person name="Winkler M.E."/>
        </authorList>
    </citation>
    <scope>NUCLEOTIDE SEQUENCE</scope>
</reference>
<gene>
    <name evidence="2" type="ORF">METZ01_LOCUS492022</name>
</gene>
<keyword evidence="1" id="KW-0812">Transmembrane</keyword>
<name>A0A383D5N3_9ZZZZ</name>
<keyword evidence="1" id="KW-0472">Membrane</keyword>
<evidence type="ECO:0000313" key="2">
    <source>
        <dbReference type="EMBL" id="SVE39168.1"/>
    </source>
</evidence>
<accession>A0A383D5N3</accession>
<dbReference type="AlphaFoldDB" id="A0A383D5N3"/>
<evidence type="ECO:0000256" key="1">
    <source>
        <dbReference type="SAM" id="Phobius"/>
    </source>
</evidence>
<organism evidence="2">
    <name type="scientific">marine metagenome</name>
    <dbReference type="NCBI Taxonomy" id="408172"/>
    <lineage>
        <taxon>unclassified sequences</taxon>
        <taxon>metagenomes</taxon>
        <taxon>ecological metagenomes</taxon>
    </lineage>
</organism>
<protein>
    <submittedName>
        <fullName evidence="2">Uncharacterized protein</fullName>
    </submittedName>
</protein>
<keyword evidence="1" id="KW-1133">Transmembrane helix</keyword>
<sequence>KLWPILAKIAAIFGLISSVFMIVTGIAVLVDS</sequence>
<feature type="non-terminal residue" evidence="2">
    <location>
        <position position="1"/>
    </location>
</feature>
<proteinExistence type="predicted"/>